<feature type="transmembrane region" description="Helical" evidence="1">
    <location>
        <begin position="7"/>
        <end position="28"/>
    </location>
</feature>
<feature type="transmembrane region" description="Helical" evidence="1">
    <location>
        <begin position="101"/>
        <end position="123"/>
    </location>
</feature>
<dbReference type="Proteomes" id="UP000265540">
    <property type="component" value="Unassembled WGS sequence"/>
</dbReference>
<proteinExistence type="predicted"/>
<keyword evidence="1" id="KW-0472">Membrane</keyword>
<feature type="transmembrane region" description="Helical" evidence="1">
    <location>
        <begin position="68"/>
        <end position="89"/>
    </location>
</feature>
<gene>
    <name evidence="2" type="ORF">C4561_00170</name>
</gene>
<evidence type="ECO:0000313" key="3">
    <source>
        <dbReference type="Proteomes" id="UP000265540"/>
    </source>
</evidence>
<protein>
    <submittedName>
        <fullName evidence="2">Uncharacterized protein</fullName>
    </submittedName>
</protein>
<evidence type="ECO:0000313" key="2">
    <source>
        <dbReference type="EMBL" id="RJR28263.1"/>
    </source>
</evidence>
<keyword evidence="1" id="KW-1133">Transmembrane helix</keyword>
<feature type="transmembrane region" description="Helical" evidence="1">
    <location>
        <begin position="34"/>
        <end position="56"/>
    </location>
</feature>
<organism evidence="2 3">
    <name type="scientific">candidate division WWE3 bacterium</name>
    <dbReference type="NCBI Taxonomy" id="2053526"/>
    <lineage>
        <taxon>Bacteria</taxon>
        <taxon>Katanobacteria</taxon>
    </lineage>
</organism>
<evidence type="ECO:0000256" key="1">
    <source>
        <dbReference type="SAM" id="Phobius"/>
    </source>
</evidence>
<dbReference type="EMBL" id="QZJF01000002">
    <property type="protein sequence ID" value="RJR28263.1"/>
    <property type="molecule type" value="Genomic_DNA"/>
</dbReference>
<reference evidence="2 3" key="1">
    <citation type="journal article" date="2017" name="ISME J.">
        <title>Energy and carbon metabolisms in a deep terrestrial subsurface fluid microbial community.</title>
        <authorList>
            <person name="Momper L."/>
            <person name="Jungbluth S.P."/>
            <person name="Lee M.D."/>
            <person name="Amend J.P."/>
        </authorList>
    </citation>
    <scope>NUCLEOTIDE SEQUENCE [LARGE SCALE GENOMIC DNA]</scope>
    <source>
        <strain evidence="2">SURF_46</strain>
    </source>
</reference>
<sequence>MSKRDSKVLLLGLILDFLIVLVLFSTALNTFMGAVLYVAHFFVGGTLVFLVKAWVIDGIRDWDSLSNLADYFWIKTFAWTIISGVAVVYNPFVSAPPVFNAVGIAWAAIKGVFLYTPPMAYLFSMGMQDKLLELDERIRKIIAERKERETQDSEI</sequence>
<keyword evidence="1" id="KW-0812">Transmembrane</keyword>
<name>A0A3A4ZGM1_UNCKA</name>
<dbReference type="AlphaFoldDB" id="A0A3A4ZGM1"/>
<accession>A0A3A4ZGM1</accession>
<comment type="caution">
    <text evidence="2">The sequence shown here is derived from an EMBL/GenBank/DDBJ whole genome shotgun (WGS) entry which is preliminary data.</text>
</comment>